<dbReference type="InterPro" id="IPR050523">
    <property type="entry name" value="AKR_Detox_Biosynth"/>
</dbReference>
<evidence type="ECO:0000313" key="3">
    <source>
        <dbReference type="EMBL" id="EFI93594.1"/>
    </source>
</evidence>
<dbReference type="InterPro" id="IPR036812">
    <property type="entry name" value="NAD(P)_OxRdtase_dom_sf"/>
</dbReference>
<dbReference type="Gene3D" id="3.20.20.100">
    <property type="entry name" value="NADP-dependent oxidoreductase domain"/>
    <property type="match status" value="1"/>
</dbReference>
<dbReference type="InterPro" id="IPR023210">
    <property type="entry name" value="NADP_OxRdtase_dom"/>
</dbReference>
<dbReference type="SUPFAM" id="SSF51430">
    <property type="entry name" value="NAD(P)-linked oxidoreductase"/>
    <property type="match status" value="1"/>
</dbReference>
<dbReference type="InParanoid" id="D8QGI3"/>
<dbReference type="VEuPathDB" id="FungiDB:SCHCODRAFT_02639667"/>
<dbReference type="Pfam" id="PF00248">
    <property type="entry name" value="Aldo_ket_red"/>
    <property type="match status" value="1"/>
</dbReference>
<organism evidence="4">
    <name type="scientific">Schizophyllum commune (strain H4-8 / FGSC 9210)</name>
    <name type="common">Split gill fungus</name>
    <dbReference type="NCBI Taxonomy" id="578458"/>
    <lineage>
        <taxon>Eukaryota</taxon>
        <taxon>Fungi</taxon>
        <taxon>Dikarya</taxon>
        <taxon>Basidiomycota</taxon>
        <taxon>Agaricomycotina</taxon>
        <taxon>Agaricomycetes</taxon>
        <taxon>Agaricomycetidae</taxon>
        <taxon>Agaricales</taxon>
        <taxon>Schizophyllaceae</taxon>
        <taxon>Schizophyllum</taxon>
    </lineage>
</organism>
<keyword evidence="4" id="KW-1185">Reference proteome</keyword>
<dbReference type="Proteomes" id="UP000007431">
    <property type="component" value="Unassembled WGS sequence"/>
</dbReference>
<accession>D8QGI3</accession>
<name>D8QGI3_SCHCM</name>
<dbReference type="PANTHER" id="PTHR43364">
    <property type="entry name" value="NADH-SPECIFIC METHYLGLYOXAL REDUCTASE-RELATED"/>
    <property type="match status" value="1"/>
</dbReference>
<gene>
    <name evidence="3" type="ORF">SCHCODRAFT_60105</name>
</gene>
<protein>
    <recommendedName>
        <fullName evidence="2">NADP-dependent oxidoreductase domain-containing protein</fullName>
    </recommendedName>
</protein>
<proteinExistence type="predicted"/>
<dbReference type="OMA" id="TAPNYWH"/>
<reference evidence="3 4" key="1">
    <citation type="journal article" date="2010" name="Nat. Biotechnol.">
        <title>Genome sequence of the model mushroom Schizophyllum commune.</title>
        <authorList>
            <person name="Ohm R.A."/>
            <person name="de Jong J.F."/>
            <person name="Lugones L.G."/>
            <person name="Aerts A."/>
            <person name="Kothe E."/>
            <person name="Stajich J.E."/>
            <person name="de Vries R.P."/>
            <person name="Record E."/>
            <person name="Levasseur A."/>
            <person name="Baker S.E."/>
            <person name="Bartholomew K.A."/>
            <person name="Coutinho P.M."/>
            <person name="Erdmann S."/>
            <person name="Fowler T.J."/>
            <person name="Gathman A.C."/>
            <person name="Lombard V."/>
            <person name="Henrissat B."/>
            <person name="Knabe N."/>
            <person name="Kuees U."/>
            <person name="Lilly W.W."/>
            <person name="Lindquist E."/>
            <person name="Lucas S."/>
            <person name="Magnuson J.K."/>
            <person name="Piumi F."/>
            <person name="Raudaskoski M."/>
            <person name="Salamov A."/>
            <person name="Schmutz J."/>
            <person name="Schwarze F.W.M.R."/>
            <person name="vanKuyk P.A."/>
            <person name="Horton J.S."/>
            <person name="Grigoriev I.V."/>
            <person name="Woesten H.A.B."/>
        </authorList>
    </citation>
    <scope>NUCLEOTIDE SEQUENCE [LARGE SCALE GENOMIC DNA]</scope>
    <source>
        <strain evidence="4">H4-8 / FGSC 9210</strain>
    </source>
</reference>
<dbReference type="PANTHER" id="PTHR43364:SF4">
    <property type="entry name" value="NAD(P)-LINKED OXIDOREDUCTASE SUPERFAMILY PROTEIN"/>
    <property type="match status" value="1"/>
</dbReference>
<dbReference type="eggNOG" id="ENOG502QU2T">
    <property type="taxonomic scope" value="Eukaryota"/>
</dbReference>
<evidence type="ECO:0000256" key="1">
    <source>
        <dbReference type="ARBA" id="ARBA00023002"/>
    </source>
</evidence>
<feature type="domain" description="NADP-dependent oxidoreductase" evidence="2">
    <location>
        <begin position="30"/>
        <end position="312"/>
    </location>
</feature>
<dbReference type="GO" id="GO:0016491">
    <property type="term" value="F:oxidoreductase activity"/>
    <property type="evidence" value="ECO:0007669"/>
    <property type="project" value="UniProtKB-KW"/>
</dbReference>
<evidence type="ECO:0000313" key="4">
    <source>
        <dbReference type="Proteomes" id="UP000007431"/>
    </source>
</evidence>
<evidence type="ECO:0000259" key="2">
    <source>
        <dbReference type="Pfam" id="PF00248"/>
    </source>
</evidence>
<dbReference type="HOGENOM" id="CLU_023205_1_1_1"/>
<dbReference type="EMBL" id="GL377311">
    <property type="protein sequence ID" value="EFI93594.1"/>
    <property type="molecule type" value="Genomic_DNA"/>
</dbReference>
<sequence>MGTTPGARNKDPKISCFFSVVPYKAYSPRPQECQTILDVFFNLGHRELDTARVYCGGTTEELLGTLDLRDATLDTKVHPICPGGHEPKALRASSQQCLKALRRDKVRVLYLHAPDRKVPFEETCAEMNKLYQEGLLYTFGLSNFAAWEVAEVVGICKANGWVQPKIYQVMYNAITRAMEPELLPCCRKFGLRIVCYNPLAGGFFAGKITSTAETGAAGGRFDPNSPSGKMYRERYVNEGYVNALAFLKGVAAKNNLSLIEIALRWMQHHSKLTPEDGVILGASSAAQLEENCKASDKGPLPDEVVNALDEAYQIVLRHGGEPPYWR</sequence>
<dbReference type="AlphaFoldDB" id="D8QGI3"/>
<keyword evidence="1" id="KW-0560">Oxidoreductase</keyword>
<dbReference type="CDD" id="cd19075">
    <property type="entry name" value="AKR_AKR7A1-5"/>
    <property type="match status" value="1"/>
</dbReference>